<gene>
    <name evidence="1" type="ORF">PS652_02922</name>
    <name evidence="2" type="ORF">PS652_05116</name>
</gene>
<evidence type="ECO:0000313" key="3">
    <source>
        <dbReference type="Proteomes" id="UP000326595"/>
    </source>
</evidence>
<reference evidence="2" key="1">
    <citation type="submission" date="2019-09" db="EMBL/GenBank/DDBJ databases">
        <authorList>
            <person name="Chandra G."/>
            <person name="Truman W A."/>
        </authorList>
    </citation>
    <scope>NUCLEOTIDE SEQUENCE [LARGE SCALE GENOMIC DNA]</scope>
    <source>
        <strain evidence="2">PS652</strain>
    </source>
</reference>
<protein>
    <submittedName>
        <fullName evidence="2">Uncharacterized protein</fullName>
    </submittedName>
</protein>
<dbReference type="Proteomes" id="UP000326595">
    <property type="component" value="Chromosome"/>
</dbReference>
<dbReference type="EMBL" id="OZ024668">
    <property type="protein sequence ID" value="CAK9890089.1"/>
    <property type="molecule type" value="Genomic_DNA"/>
</dbReference>
<dbReference type="RefSeq" id="WP_150777056.1">
    <property type="nucleotide sequence ID" value="NZ_OZ024668.1"/>
</dbReference>
<sequence length="252" mass="28459">MSIKTATLEWRYQPIDLFKETHTIESHGATLVIQDGVARAETDTTLHQSDPTLTDKLRRVIFARLAPYGLHRKDPVVVEDHPILTVTHADGRSREIYLESFASIRITDSIQIQVYRDGVLIQDSAQELSDRQQVESELLSKHAGDDLLSRLLASQSESKRDSGDEFTHLYEILEALQARFGKLPKLTEALGIEKSKIGKFHAVCNAPSTVSRHRGLTKGPLREPTAEEFNHARSYAWEMILAYARWLGKQSS</sequence>
<proteinExistence type="predicted"/>
<organism evidence="2">
    <name type="scientific">Pseudomonas fluorescens</name>
    <dbReference type="NCBI Taxonomy" id="294"/>
    <lineage>
        <taxon>Bacteria</taxon>
        <taxon>Pseudomonadati</taxon>
        <taxon>Pseudomonadota</taxon>
        <taxon>Gammaproteobacteria</taxon>
        <taxon>Pseudomonadales</taxon>
        <taxon>Pseudomonadaceae</taxon>
        <taxon>Pseudomonas</taxon>
    </lineage>
</organism>
<dbReference type="EMBL" id="CABVHG010000047">
    <property type="protein sequence ID" value="VVN35913.1"/>
    <property type="molecule type" value="Genomic_DNA"/>
</dbReference>
<reference evidence="1 3" key="2">
    <citation type="submission" date="2024-03" db="EMBL/GenBank/DDBJ databases">
        <authorList>
            <person name="Alaster D. Moffat"/>
            <person name="Govind Chandra"/>
            <person name="Andrew W. Truman"/>
        </authorList>
    </citation>
    <scope>NUCLEOTIDE SEQUENCE [LARGE SCALE GENOMIC DNA]</scope>
    <source>
        <strain evidence="1">PS652</strain>
    </source>
</reference>
<evidence type="ECO:0000313" key="1">
    <source>
        <dbReference type="EMBL" id="CAK9890089.1"/>
    </source>
</evidence>
<evidence type="ECO:0000313" key="2">
    <source>
        <dbReference type="EMBL" id="VVN35913.1"/>
    </source>
</evidence>
<accession>A0A5E6X431</accession>
<name>A0A5E6X431_PSEFL</name>
<dbReference type="AlphaFoldDB" id="A0A5E6X431"/>